<feature type="transmembrane region" description="Helical" evidence="5">
    <location>
        <begin position="342"/>
        <end position="362"/>
    </location>
</feature>
<feature type="domain" description="O-antigen ligase-related" evidence="6">
    <location>
        <begin position="167"/>
        <end position="318"/>
    </location>
</feature>
<proteinExistence type="predicted"/>
<sequence>MVRIPGPVEPLPDIRLGGTVIGISNIYVFVLTGFVGLYVVLTAVANDRSSVLVPRSTKYVSLVCFAIVVSAVANATISVTIFTEIFQWIGLALIAGLVANVLRSETEIRMLLWSIILVATAKALMVALSLLVFGIPISSYGMIVMGVGFIILTSVTLDTGVTKWRALAALLMTFPIIVSKDRKGIAAFLFAFIALLMWRYFGTKDRQMTTAVWPALALTVANGILLLTFIPSLRITVFQALETILLPLSEPRYHLYQTGVNMFAENPLFGVGPDNWHAAKPAYATTGLEALEGAKDWGTHSYYLKILSEIGMVGFVPFMFLVMLPFKQVSHFVTKSQSHHDLWGIVFALAVYFSTIAAFSAISKPTQTGWFVTLGLATVLSKLSE</sequence>
<evidence type="ECO:0000256" key="4">
    <source>
        <dbReference type="ARBA" id="ARBA00023136"/>
    </source>
</evidence>
<dbReference type="PANTHER" id="PTHR37422:SF13">
    <property type="entry name" value="LIPOPOLYSACCHARIDE BIOSYNTHESIS PROTEIN PA4999-RELATED"/>
    <property type="match status" value="1"/>
</dbReference>
<dbReference type="AlphaFoldDB" id="A0ABD5XDI9"/>
<feature type="transmembrane region" description="Helical" evidence="5">
    <location>
        <begin position="302"/>
        <end position="322"/>
    </location>
</feature>
<dbReference type="GO" id="GO:0016874">
    <property type="term" value="F:ligase activity"/>
    <property type="evidence" value="ECO:0007669"/>
    <property type="project" value="UniProtKB-KW"/>
</dbReference>
<comment type="caution">
    <text evidence="7">The sequence shown here is derived from an EMBL/GenBank/DDBJ whole genome shotgun (WGS) entry which is preliminary data.</text>
</comment>
<evidence type="ECO:0000256" key="5">
    <source>
        <dbReference type="SAM" id="Phobius"/>
    </source>
</evidence>
<feature type="transmembrane region" description="Helical" evidence="5">
    <location>
        <begin position="139"/>
        <end position="157"/>
    </location>
</feature>
<evidence type="ECO:0000256" key="3">
    <source>
        <dbReference type="ARBA" id="ARBA00022989"/>
    </source>
</evidence>
<keyword evidence="4 5" id="KW-0472">Membrane</keyword>
<organism evidence="7 8">
    <name type="scientific">Halovenus rubra</name>
    <dbReference type="NCBI Taxonomy" id="869890"/>
    <lineage>
        <taxon>Archaea</taxon>
        <taxon>Methanobacteriati</taxon>
        <taxon>Methanobacteriota</taxon>
        <taxon>Stenosarchaea group</taxon>
        <taxon>Halobacteria</taxon>
        <taxon>Halobacteriales</taxon>
        <taxon>Haloarculaceae</taxon>
        <taxon>Halovenus</taxon>
    </lineage>
</organism>
<dbReference type="InterPro" id="IPR007016">
    <property type="entry name" value="O-antigen_ligase-rel_domated"/>
</dbReference>
<keyword evidence="2 5" id="KW-0812">Transmembrane</keyword>
<name>A0ABD5XDI9_9EURY</name>
<comment type="subcellular location">
    <subcellularLocation>
        <location evidence="1">Membrane</location>
        <topology evidence="1">Multi-pass membrane protein</topology>
    </subcellularLocation>
</comment>
<reference evidence="7 8" key="1">
    <citation type="journal article" date="2014" name="Int. J. Syst. Evol. Microbiol.">
        <title>Complete genome sequence of Corynebacterium casei LMG S-19264T (=DSM 44701T), isolated from a smear-ripened cheese.</title>
        <authorList>
            <consortium name="US DOE Joint Genome Institute (JGI-PGF)"/>
            <person name="Walter F."/>
            <person name="Albersmeier A."/>
            <person name="Kalinowski J."/>
            <person name="Ruckert C."/>
        </authorList>
    </citation>
    <scope>NUCLEOTIDE SEQUENCE [LARGE SCALE GENOMIC DNA]</scope>
    <source>
        <strain evidence="7 8">CGMCC 4.7215</strain>
    </source>
</reference>
<accession>A0ABD5XDI9</accession>
<evidence type="ECO:0000259" key="6">
    <source>
        <dbReference type="Pfam" id="PF04932"/>
    </source>
</evidence>
<dbReference type="GO" id="GO:0016020">
    <property type="term" value="C:membrane"/>
    <property type="evidence" value="ECO:0007669"/>
    <property type="project" value="UniProtKB-SubCell"/>
</dbReference>
<evidence type="ECO:0000313" key="8">
    <source>
        <dbReference type="Proteomes" id="UP001596414"/>
    </source>
</evidence>
<dbReference type="Pfam" id="PF04932">
    <property type="entry name" value="Wzy_C"/>
    <property type="match status" value="1"/>
</dbReference>
<dbReference type="RefSeq" id="WP_267635737.1">
    <property type="nucleotide sequence ID" value="NZ_JAODIY010000001.1"/>
</dbReference>
<dbReference type="EMBL" id="JBHSZQ010000051">
    <property type="protein sequence ID" value="MFC7127671.1"/>
    <property type="molecule type" value="Genomic_DNA"/>
</dbReference>
<feature type="transmembrane region" description="Helical" evidence="5">
    <location>
        <begin position="110"/>
        <end position="133"/>
    </location>
</feature>
<dbReference type="PANTHER" id="PTHR37422">
    <property type="entry name" value="TEICHURONIC ACID BIOSYNTHESIS PROTEIN TUAE"/>
    <property type="match status" value="1"/>
</dbReference>
<dbReference type="Proteomes" id="UP001596414">
    <property type="component" value="Unassembled WGS sequence"/>
</dbReference>
<gene>
    <name evidence="7" type="ORF">ACFQJ7_16880</name>
</gene>
<protein>
    <submittedName>
        <fullName evidence="7">O-antigen ligase family protein</fullName>
    </submittedName>
</protein>
<keyword evidence="7" id="KW-0436">Ligase</keyword>
<keyword evidence="3 5" id="KW-1133">Transmembrane helix</keyword>
<feature type="transmembrane region" description="Helical" evidence="5">
    <location>
        <begin position="85"/>
        <end position="103"/>
    </location>
</feature>
<feature type="transmembrane region" description="Helical" evidence="5">
    <location>
        <begin position="57"/>
        <end position="79"/>
    </location>
</feature>
<evidence type="ECO:0000256" key="1">
    <source>
        <dbReference type="ARBA" id="ARBA00004141"/>
    </source>
</evidence>
<feature type="transmembrane region" description="Helical" evidence="5">
    <location>
        <begin position="213"/>
        <end position="233"/>
    </location>
</feature>
<evidence type="ECO:0000256" key="2">
    <source>
        <dbReference type="ARBA" id="ARBA00022692"/>
    </source>
</evidence>
<feature type="transmembrane region" description="Helical" evidence="5">
    <location>
        <begin position="185"/>
        <end position="201"/>
    </location>
</feature>
<feature type="transmembrane region" description="Helical" evidence="5">
    <location>
        <begin position="20"/>
        <end position="45"/>
    </location>
</feature>
<dbReference type="InterPro" id="IPR051533">
    <property type="entry name" value="WaaL-like"/>
</dbReference>
<evidence type="ECO:0000313" key="7">
    <source>
        <dbReference type="EMBL" id="MFC7127671.1"/>
    </source>
</evidence>